<keyword evidence="2" id="KW-0233">DNA recombination</keyword>
<organism evidence="4 5">
    <name type="scientific">Panaeolus cyanescens</name>
    <dbReference type="NCBI Taxonomy" id="181874"/>
    <lineage>
        <taxon>Eukaryota</taxon>
        <taxon>Fungi</taxon>
        <taxon>Dikarya</taxon>
        <taxon>Basidiomycota</taxon>
        <taxon>Agaricomycotina</taxon>
        <taxon>Agaricomycetes</taxon>
        <taxon>Agaricomycetidae</taxon>
        <taxon>Agaricales</taxon>
        <taxon>Agaricineae</taxon>
        <taxon>Galeropsidaceae</taxon>
        <taxon>Panaeolus</taxon>
    </lineage>
</organism>
<dbReference type="InterPro" id="IPR011010">
    <property type="entry name" value="DNA_brk_join_enz"/>
</dbReference>
<dbReference type="SUPFAM" id="SSF56349">
    <property type="entry name" value="DNA breaking-rejoining enzymes"/>
    <property type="match status" value="1"/>
</dbReference>
<reference evidence="4 5" key="1">
    <citation type="journal article" date="2018" name="Evol. Lett.">
        <title>Horizontal gene cluster transfer increased hallucinogenic mushroom diversity.</title>
        <authorList>
            <person name="Reynolds H.T."/>
            <person name="Vijayakumar V."/>
            <person name="Gluck-Thaler E."/>
            <person name="Korotkin H.B."/>
            <person name="Matheny P.B."/>
            <person name="Slot J.C."/>
        </authorList>
    </citation>
    <scope>NUCLEOTIDE SEQUENCE [LARGE SCALE GENOMIC DNA]</scope>
    <source>
        <strain evidence="4 5">2629</strain>
    </source>
</reference>
<protein>
    <recommendedName>
        <fullName evidence="6">Tyr recombinase domain-containing protein</fullName>
    </recommendedName>
</protein>
<dbReference type="AlphaFoldDB" id="A0A409WTC7"/>
<dbReference type="Gene3D" id="1.10.150.130">
    <property type="match status" value="1"/>
</dbReference>
<dbReference type="Proteomes" id="UP000284842">
    <property type="component" value="Unassembled WGS sequence"/>
</dbReference>
<evidence type="ECO:0000313" key="5">
    <source>
        <dbReference type="Proteomes" id="UP000284842"/>
    </source>
</evidence>
<dbReference type="Gene3D" id="1.10.443.10">
    <property type="entry name" value="Intergrase catalytic core"/>
    <property type="match status" value="1"/>
</dbReference>
<dbReference type="PANTHER" id="PTHR34605:SF3">
    <property type="entry name" value="P CELL-TYPE AGGLUTINATION PROTEIN MAP4-LIKE-RELATED"/>
    <property type="match status" value="1"/>
</dbReference>
<dbReference type="EMBL" id="NHTK01005243">
    <property type="protein sequence ID" value="PPQ81742.1"/>
    <property type="molecule type" value="Genomic_DNA"/>
</dbReference>
<gene>
    <name evidence="4" type="ORF">CVT24_003732</name>
</gene>
<accession>A0A409WTC7</accession>
<dbReference type="InterPro" id="IPR052925">
    <property type="entry name" value="Phage_Integrase-like_Recomb"/>
</dbReference>
<dbReference type="InterPro" id="IPR010998">
    <property type="entry name" value="Integrase_recombinase_N"/>
</dbReference>
<evidence type="ECO:0000256" key="3">
    <source>
        <dbReference type="SAM" id="MobiDB-lite"/>
    </source>
</evidence>
<comment type="caution">
    <text evidence="4">The sequence shown here is derived from an EMBL/GenBank/DDBJ whole genome shotgun (WGS) entry which is preliminary data.</text>
</comment>
<dbReference type="SUPFAM" id="SSF47823">
    <property type="entry name" value="lambda integrase-like, N-terminal domain"/>
    <property type="match status" value="1"/>
</dbReference>
<evidence type="ECO:0000313" key="4">
    <source>
        <dbReference type="EMBL" id="PPQ81742.1"/>
    </source>
</evidence>
<dbReference type="STRING" id="181874.A0A409WTC7"/>
<dbReference type="OrthoDB" id="3254696at2759"/>
<evidence type="ECO:0000256" key="2">
    <source>
        <dbReference type="ARBA" id="ARBA00023172"/>
    </source>
</evidence>
<name>A0A409WTC7_9AGAR</name>
<dbReference type="InParanoid" id="A0A409WTC7"/>
<dbReference type="GO" id="GO:0006310">
    <property type="term" value="P:DNA recombination"/>
    <property type="evidence" value="ECO:0007669"/>
    <property type="project" value="UniProtKB-KW"/>
</dbReference>
<dbReference type="PANTHER" id="PTHR34605">
    <property type="entry name" value="PHAGE_INTEGRASE DOMAIN-CONTAINING PROTEIN"/>
    <property type="match status" value="1"/>
</dbReference>
<dbReference type="GO" id="GO:0015074">
    <property type="term" value="P:DNA integration"/>
    <property type="evidence" value="ECO:0007669"/>
    <property type="project" value="InterPro"/>
</dbReference>
<dbReference type="InterPro" id="IPR013762">
    <property type="entry name" value="Integrase-like_cat_sf"/>
</dbReference>
<sequence>MPPLVYPPVKTPGNLEKHHRKRPLFDTSSKLLTKSLSIPSYFLPTSDYDNILSALNNCYAASTQDTHSRALKHYHIFCDEREIPSHLRFPTHEVILLAYAASHFGSLSGGTARHRINALKTFHDVHNLPWHGSNRLTKILKGVAFNTPISSTRPPRAPITISMLKRLLDKLDLGTPLDAAVAACACTAFWGQCRLGELLPSSSSSSSSSIPKREHLTRSASKRGNLRSYELMLPSTKTNRQGQTVTILRQEHISNPLPLLQNHLAINNLPRSTTLFSYTSSSHHIPTPLSKRRFLARCNSIWSTFGYPRITGHSFRIGGTSQLLASGIPPDVVKTMGRWSSDAFLRYWRHMDKIAPAQTPHPPDPFNSIQSILPNTTHHFTTITLTPYHDLSK</sequence>
<keyword evidence="1" id="KW-0238">DNA-binding</keyword>
<keyword evidence="5" id="KW-1185">Reference proteome</keyword>
<evidence type="ECO:0000256" key="1">
    <source>
        <dbReference type="ARBA" id="ARBA00023125"/>
    </source>
</evidence>
<feature type="region of interest" description="Disordered" evidence="3">
    <location>
        <begin position="200"/>
        <end position="221"/>
    </location>
</feature>
<dbReference type="GO" id="GO:0003677">
    <property type="term" value="F:DNA binding"/>
    <property type="evidence" value="ECO:0007669"/>
    <property type="project" value="UniProtKB-KW"/>
</dbReference>
<evidence type="ECO:0008006" key="6">
    <source>
        <dbReference type="Google" id="ProtNLM"/>
    </source>
</evidence>
<proteinExistence type="predicted"/>